<sequence>MVGGEVHMLRSLLAGSFYILVLAFGPSVACADDPVPAAKPLRESGGQEFLEGVDLPRAKPLRPAGKPDAVKAPQPPQAGEAASLPETCHIDGADYRQIEPVSGQIDIEQASEDTCGIERPVRLVSVGKGADRVSFPGNVTLSCDFARKLVDWLRQDVLPAAQEQLGDRVTLLGTGPGYHCRRRNNRPDGKVSEHGKGRAIDLAYFQLSEGSAVSVERDWGTETKPGAFLKSIHAAACRRFTTVLGPDADADHKSHIHVDTGCHGKDCTYLICQ</sequence>
<dbReference type="EMBL" id="JAEKJZ010000002">
    <property type="protein sequence ID" value="MBN9671679.1"/>
    <property type="molecule type" value="Genomic_DNA"/>
</dbReference>
<comment type="caution">
    <text evidence="3">The sequence shown here is derived from an EMBL/GenBank/DDBJ whole genome shotgun (WGS) entry which is preliminary data.</text>
</comment>
<evidence type="ECO:0000256" key="1">
    <source>
        <dbReference type="SAM" id="MobiDB-lite"/>
    </source>
</evidence>
<accession>A0A939EHK9</accession>
<dbReference type="AlphaFoldDB" id="A0A939EHK9"/>
<feature type="domain" description="Extensin-like C-terminal" evidence="2">
    <location>
        <begin position="108"/>
        <end position="265"/>
    </location>
</feature>
<evidence type="ECO:0000313" key="3">
    <source>
        <dbReference type="EMBL" id="MBN9671679.1"/>
    </source>
</evidence>
<evidence type="ECO:0000259" key="2">
    <source>
        <dbReference type="Pfam" id="PF06904"/>
    </source>
</evidence>
<reference evidence="3" key="1">
    <citation type="submission" date="2020-12" db="EMBL/GenBank/DDBJ databases">
        <title>Oil enriched cultivation method for isolating marine PHA-producing bacteria.</title>
        <authorList>
            <person name="Zheng W."/>
            <person name="Yu S."/>
            <person name="Huang Y."/>
        </authorList>
    </citation>
    <scope>NUCLEOTIDE SEQUENCE</scope>
    <source>
        <strain evidence="3">SY-2-12</strain>
    </source>
</reference>
<gene>
    <name evidence="3" type="ORF">JF539_15130</name>
</gene>
<proteinExistence type="predicted"/>
<evidence type="ECO:0000313" key="4">
    <source>
        <dbReference type="Proteomes" id="UP000664096"/>
    </source>
</evidence>
<feature type="region of interest" description="Disordered" evidence="1">
    <location>
        <begin position="41"/>
        <end position="83"/>
    </location>
</feature>
<dbReference type="Proteomes" id="UP000664096">
    <property type="component" value="Unassembled WGS sequence"/>
</dbReference>
<name>A0A939EHK9_9HYPH</name>
<dbReference type="Pfam" id="PF06904">
    <property type="entry name" value="Extensin-like_C"/>
    <property type="match status" value="1"/>
</dbReference>
<protein>
    <submittedName>
        <fullName evidence="3">Extensin family protein</fullName>
    </submittedName>
</protein>
<organism evidence="3 4">
    <name type="scientific">Roseibium aggregatum</name>
    <dbReference type="NCBI Taxonomy" id="187304"/>
    <lineage>
        <taxon>Bacteria</taxon>
        <taxon>Pseudomonadati</taxon>
        <taxon>Pseudomonadota</taxon>
        <taxon>Alphaproteobacteria</taxon>
        <taxon>Hyphomicrobiales</taxon>
        <taxon>Stappiaceae</taxon>
        <taxon>Roseibium</taxon>
    </lineage>
</organism>
<dbReference type="InterPro" id="IPR009683">
    <property type="entry name" value="Extensin-like_C"/>
</dbReference>